<reference evidence="2 3" key="1">
    <citation type="submission" date="2023-07" db="EMBL/GenBank/DDBJ databases">
        <title>Genomic Encyclopedia of Type Strains, Phase IV (KMG-IV): sequencing the most valuable type-strain genomes for metagenomic binning, comparative biology and taxonomic classification.</title>
        <authorList>
            <person name="Goeker M."/>
        </authorList>
    </citation>
    <scope>NUCLEOTIDE SEQUENCE [LARGE SCALE GENOMIC DNA]</scope>
    <source>
        <strain evidence="2 3">DSM 17740</strain>
    </source>
</reference>
<evidence type="ECO:0000313" key="3">
    <source>
        <dbReference type="Proteomes" id="UP001232445"/>
    </source>
</evidence>
<proteinExistence type="predicted"/>
<gene>
    <name evidence="2" type="ORF">J2S00_003764</name>
</gene>
<evidence type="ECO:0000259" key="1">
    <source>
        <dbReference type="Pfam" id="PF01609"/>
    </source>
</evidence>
<dbReference type="PANTHER" id="PTHR34614:SF2">
    <property type="entry name" value="TRANSPOSASE IS4-LIKE DOMAIN-CONTAINING PROTEIN"/>
    <property type="match status" value="1"/>
</dbReference>
<dbReference type="InterPro" id="IPR002559">
    <property type="entry name" value="Transposase_11"/>
</dbReference>
<keyword evidence="3" id="KW-1185">Reference proteome</keyword>
<evidence type="ECO:0000313" key="2">
    <source>
        <dbReference type="EMBL" id="MDQ0340924.1"/>
    </source>
</evidence>
<organism evidence="2 3">
    <name type="scientific">Caldalkalibacillus uzonensis</name>
    <dbReference type="NCBI Taxonomy" id="353224"/>
    <lineage>
        <taxon>Bacteria</taxon>
        <taxon>Bacillati</taxon>
        <taxon>Bacillota</taxon>
        <taxon>Bacilli</taxon>
        <taxon>Bacillales</taxon>
        <taxon>Bacillaceae</taxon>
        <taxon>Caldalkalibacillus</taxon>
    </lineage>
</organism>
<accession>A0ABU0CXI3</accession>
<name>A0ABU0CXI3_9BACI</name>
<dbReference type="EMBL" id="JAUSUQ010000023">
    <property type="protein sequence ID" value="MDQ0340924.1"/>
    <property type="molecule type" value="Genomic_DNA"/>
</dbReference>
<dbReference type="Pfam" id="PF01609">
    <property type="entry name" value="DDE_Tnp_1"/>
    <property type="match status" value="1"/>
</dbReference>
<comment type="caution">
    <text evidence="2">The sequence shown here is derived from an EMBL/GenBank/DDBJ whole genome shotgun (WGS) entry which is preliminary data.</text>
</comment>
<dbReference type="PANTHER" id="PTHR34614">
    <property type="match status" value="1"/>
</dbReference>
<protein>
    <submittedName>
        <fullName evidence="2">Transposase</fullName>
    </submittedName>
</protein>
<dbReference type="Proteomes" id="UP001232445">
    <property type="component" value="Unassembled WGS sequence"/>
</dbReference>
<sequence>MTRKGIPIGHQVFPGNMHDTKTFAMVIEEIQKRYPINKVILVGDRGMVSEKNLDRIKELGMEYIVGVKLRKSKKAQQLLSIRGPYKKVRQNLRVKSKKIDGETYVLCFNPDAEERDCLTRTSS</sequence>
<feature type="domain" description="Transposase IS4-like" evidence="1">
    <location>
        <begin position="2"/>
        <end position="93"/>
    </location>
</feature>